<evidence type="ECO:0000313" key="1">
    <source>
        <dbReference type="EMBL" id="OAY52098.1"/>
    </source>
</evidence>
<dbReference type="EMBL" id="CM004390">
    <property type="protein sequence ID" value="OAY52098.1"/>
    <property type="molecule type" value="Genomic_DNA"/>
</dbReference>
<organism evidence="1">
    <name type="scientific">Manihot esculenta</name>
    <name type="common">Cassava</name>
    <name type="synonym">Jatropha manihot</name>
    <dbReference type="NCBI Taxonomy" id="3983"/>
    <lineage>
        <taxon>Eukaryota</taxon>
        <taxon>Viridiplantae</taxon>
        <taxon>Streptophyta</taxon>
        <taxon>Embryophyta</taxon>
        <taxon>Tracheophyta</taxon>
        <taxon>Spermatophyta</taxon>
        <taxon>Magnoliopsida</taxon>
        <taxon>eudicotyledons</taxon>
        <taxon>Gunneridae</taxon>
        <taxon>Pentapetalae</taxon>
        <taxon>rosids</taxon>
        <taxon>fabids</taxon>
        <taxon>Malpighiales</taxon>
        <taxon>Euphorbiaceae</taxon>
        <taxon>Crotonoideae</taxon>
        <taxon>Manihoteae</taxon>
        <taxon>Manihot</taxon>
    </lineage>
</organism>
<name>A0A2C9W003_MANES</name>
<sequence length="57" mass="6453">MEANLEWIDSLSDFNLENPSSTKVRFLSIDSIRECILVFSIPAVGQTNNDRIRDPQG</sequence>
<protein>
    <submittedName>
        <fullName evidence="1">Uncharacterized protein</fullName>
    </submittedName>
</protein>
<reference evidence="1" key="1">
    <citation type="submission" date="2016-02" db="EMBL/GenBank/DDBJ databases">
        <title>WGS assembly of Manihot esculenta.</title>
        <authorList>
            <person name="Bredeson J.V."/>
            <person name="Prochnik S.E."/>
            <person name="Lyons J.B."/>
            <person name="Schmutz J."/>
            <person name="Grimwood J."/>
            <person name="Vrebalov J."/>
            <person name="Bart R.S."/>
            <person name="Amuge T."/>
            <person name="Ferguson M.E."/>
            <person name="Green R."/>
            <person name="Putnam N."/>
            <person name="Stites J."/>
            <person name="Rounsley S."/>
            <person name="Rokhsar D.S."/>
        </authorList>
    </citation>
    <scope>NUCLEOTIDE SEQUENCE [LARGE SCALE GENOMIC DNA]</scope>
    <source>
        <tissue evidence="1">Leaf</tissue>
    </source>
</reference>
<proteinExistence type="predicted"/>
<dbReference type="AlphaFoldDB" id="A0A2C9W003"/>
<gene>
    <name evidence="1" type="ORF">MANES_04G057400</name>
</gene>
<accession>A0A2C9W003</accession>